<dbReference type="SMART" id="SM00850">
    <property type="entry name" value="LytTR"/>
    <property type="match status" value="1"/>
</dbReference>
<dbReference type="GO" id="GO:0000976">
    <property type="term" value="F:transcription cis-regulatory region binding"/>
    <property type="evidence" value="ECO:0007669"/>
    <property type="project" value="TreeGrafter"/>
</dbReference>
<dbReference type="Gene3D" id="3.40.50.2300">
    <property type="match status" value="1"/>
</dbReference>
<feature type="domain" description="Response regulatory" evidence="3">
    <location>
        <begin position="4"/>
        <end position="117"/>
    </location>
</feature>
<dbReference type="GO" id="GO:0032993">
    <property type="term" value="C:protein-DNA complex"/>
    <property type="evidence" value="ECO:0007669"/>
    <property type="project" value="TreeGrafter"/>
</dbReference>
<comment type="caution">
    <text evidence="5">The sequence shown here is derived from an EMBL/GenBank/DDBJ whole genome shotgun (WGS) entry which is preliminary data.</text>
</comment>
<dbReference type="InterPro" id="IPR001789">
    <property type="entry name" value="Sig_transdc_resp-reg_receiver"/>
</dbReference>
<dbReference type="GO" id="GO:0000156">
    <property type="term" value="F:phosphorelay response regulator activity"/>
    <property type="evidence" value="ECO:0007669"/>
    <property type="project" value="TreeGrafter"/>
</dbReference>
<dbReference type="Proteomes" id="UP000482487">
    <property type="component" value="Unassembled WGS sequence"/>
</dbReference>
<feature type="modified residue" description="4-aspartylphosphate" evidence="2">
    <location>
        <position position="54"/>
    </location>
</feature>
<dbReference type="PROSITE" id="PS50110">
    <property type="entry name" value="RESPONSE_REGULATORY"/>
    <property type="match status" value="1"/>
</dbReference>
<dbReference type="PANTHER" id="PTHR48111:SF69">
    <property type="entry name" value="RESPONSE REGULATOR RECEIVER"/>
    <property type="match status" value="1"/>
</dbReference>
<keyword evidence="2" id="KW-0597">Phosphoprotein</keyword>
<name>A0A7C9IW61_9BACT</name>
<dbReference type="InterPro" id="IPR011006">
    <property type="entry name" value="CheY-like_superfamily"/>
</dbReference>
<keyword evidence="6" id="KW-1185">Reference proteome</keyword>
<accession>A0A7C9IW61</accession>
<feature type="domain" description="HTH LytTR-type" evidence="4">
    <location>
        <begin position="147"/>
        <end position="255"/>
    </location>
</feature>
<gene>
    <name evidence="5" type="ORF">GTA51_09305</name>
</gene>
<sequence>MLIRALIVDDEKPARDELAYLLGQHPDIEASEADGADAALAAIAVSRPDLVLLDIRMPGRDGFDVLREAAGLPHVPLFIFVTAFDQYAIAAFEQNAVDYLLKPVAAERLAVSLDRIRQRLADGPAGLTTALGSLLAGLGRGSTVSRIAVERLGRIALLPAAEVVLIEADDRDVGALTDHGRYPCHGLPTLTRAEERLGGQPFFRANRAVLVNLERIAELSPWVGGKYLLVMNDPARTEVTVSRNRVRDFKERLGL</sequence>
<dbReference type="GO" id="GO:0005829">
    <property type="term" value="C:cytosol"/>
    <property type="evidence" value="ECO:0007669"/>
    <property type="project" value="TreeGrafter"/>
</dbReference>
<reference evidence="5 6" key="1">
    <citation type="submission" date="2020-01" db="EMBL/GenBank/DDBJ databases">
        <title>Genome sequence of Desulfovibrio aerotolerans DSM 16695(T).</title>
        <authorList>
            <person name="Karnachuk O."/>
            <person name="Avakyan M."/>
            <person name="Mardanov A."/>
            <person name="Kadnikov V."/>
            <person name="Ravin N."/>
        </authorList>
    </citation>
    <scope>NUCLEOTIDE SEQUENCE [LARGE SCALE GENOMIC DNA]</scope>
    <source>
        <strain evidence="5 6">DSM 16695</strain>
    </source>
</reference>
<dbReference type="Pfam" id="PF04397">
    <property type="entry name" value="LytTR"/>
    <property type="match status" value="1"/>
</dbReference>
<proteinExistence type="predicted"/>
<evidence type="ECO:0000313" key="5">
    <source>
        <dbReference type="EMBL" id="MYL83322.1"/>
    </source>
</evidence>
<evidence type="ECO:0000259" key="4">
    <source>
        <dbReference type="PROSITE" id="PS50930"/>
    </source>
</evidence>
<evidence type="ECO:0000256" key="1">
    <source>
        <dbReference type="ARBA" id="ARBA00023125"/>
    </source>
</evidence>
<dbReference type="InterPro" id="IPR007492">
    <property type="entry name" value="LytTR_DNA-bd_dom"/>
</dbReference>
<keyword evidence="1" id="KW-0238">DNA-binding</keyword>
<organism evidence="5 6">
    <name type="scientific">Solidesulfovibrio aerotolerans</name>
    <dbReference type="NCBI Taxonomy" id="295255"/>
    <lineage>
        <taxon>Bacteria</taxon>
        <taxon>Pseudomonadati</taxon>
        <taxon>Thermodesulfobacteriota</taxon>
        <taxon>Desulfovibrionia</taxon>
        <taxon>Desulfovibrionales</taxon>
        <taxon>Desulfovibrionaceae</taxon>
        <taxon>Solidesulfovibrio</taxon>
    </lineage>
</organism>
<dbReference type="SMART" id="SM00448">
    <property type="entry name" value="REC"/>
    <property type="match status" value="1"/>
</dbReference>
<dbReference type="Pfam" id="PF00072">
    <property type="entry name" value="Response_reg"/>
    <property type="match status" value="1"/>
</dbReference>
<evidence type="ECO:0000256" key="2">
    <source>
        <dbReference type="PROSITE-ProRule" id="PRU00169"/>
    </source>
</evidence>
<evidence type="ECO:0000313" key="6">
    <source>
        <dbReference type="Proteomes" id="UP000482487"/>
    </source>
</evidence>
<protein>
    <submittedName>
        <fullName evidence="5">Response regulator</fullName>
    </submittedName>
</protein>
<dbReference type="Gene3D" id="2.40.50.1020">
    <property type="entry name" value="LytTr DNA-binding domain"/>
    <property type="match status" value="1"/>
</dbReference>
<dbReference type="PROSITE" id="PS50930">
    <property type="entry name" value="HTH_LYTTR"/>
    <property type="match status" value="1"/>
</dbReference>
<dbReference type="OrthoDB" id="1490554at2"/>
<dbReference type="RefSeq" id="WP_160960505.1">
    <property type="nucleotide sequence ID" value="NZ_WVUD01000013.1"/>
</dbReference>
<dbReference type="PANTHER" id="PTHR48111">
    <property type="entry name" value="REGULATOR OF RPOS"/>
    <property type="match status" value="1"/>
</dbReference>
<dbReference type="InterPro" id="IPR039420">
    <property type="entry name" value="WalR-like"/>
</dbReference>
<evidence type="ECO:0000259" key="3">
    <source>
        <dbReference type="PROSITE" id="PS50110"/>
    </source>
</evidence>
<dbReference type="EMBL" id="WVUD01000013">
    <property type="protein sequence ID" value="MYL83322.1"/>
    <property type="molecule type" value="Genomic_DNA"/>
</dbReference>
<dbReference type="SUPFAM" id="SSF52172">
    <property type="entry name" value="CheY-like"/>
    <property type="match status" value="1"/>
</dbReference>
<dbReference type="GO" id="GO:0006355">
    <property type="term" value="P:regulation of DNA-templated transcription"/>
    <property type="evidence" value="ECO:0007669"/>
    <property type="project" value="TreeGrafter"/>
</dbReference>
<dbReference type="AlphaFoldDB" id="A0A7C9IW61"/>